<name>A0A5C7GQV0_9ROSI</name>
<gene>
    <name evidence="5" type="ORF">EZV62_026468</name>
</gene>
<dbReference type="OrthoDB" id="1909574at2759"/>
<dbReference type="PANTHER" id="PTHR32099:SF42">
    <property type="entry name" value="CYSTEINE-RICH RECEPTOR-LIKE PROTEIN KINASE 9-RELATED"/>
    <property type="match status" value="1"/>
</dbReference>
<accession>A0A5C7GQV0</accession>
<keyword evidence="2" id="KW-0677">Repeat</keyword>
<organism evidence="5 6">
    <name type="scientific">Acer yangbiense</name>
    <dbReference type="NCBI Taxonomy" id="1000413"/>
    <lineage>
        <taxon>Eukaryota</taxon>
        <taxon>Viridiplantae</taxon>
        <taxon>Streptophyta</taxon>
        <taxon>Embryophyta</taxon>
        <taxon>Tracheophyta</taxon>
        <taxon>Spermatophyta</taxon>
        <taxon>Magnoliopsida</taxon>
        <taxon>eudicotyledons</taxon>
        <taxon>Gunneridae</taxon>
        <taxon>Pentapetalae</taxon>
        <taxon>rosids</taxon>
        <taxon>malvids</taxon>
        <taxon>Sapindales</taxon>
        <taxon>Sapindaceae</taxon>
        <taxon>Hippocastanoideae</taxon>
        <taxon>Acereae</taxon>
        <taxon>Acer</taxon>
    </lineage>
</organism>
<reference evidence="6" key="1">
    <citation type="journal article" date="2019" name="Gigascience">
        <title>De novo genome assembly of the endangered Acer yangbiense, a plant species with extremely small populations endemic to Yunnan Province, China.</title>
        <authorList>
            <person name="Yang J."/>
            <person name="Wariss H.M."/>
            <person name="Tao L."/>
            <person name="Zhang R."/>
            <person name="Yun Q."/>
            <person name="Hollingsworth P."/>
            <person name="Dao Z."/>
            <person name="Luo G."/>
            <person name="Guo H."/>
            <person name="Ma Y."/>
            <person name="Sun W."/>
        </authorList>
    </citation>
    <scope>NUCLEOTIDE SEQUENCE [LARGE SCALE GENOMIC DNA]</scope>
    <source>
        <strain evidence="6">cv. Malutang</strain>
    </source>
</reference>
<dbReference type="InterPro" id="IPR002902">
    <property type="entry name" value="GNK2"/>
</dbReference>
<feature type="domain" description="Gnk2-homologous" evidence="4">
    <location>
        <begin position="159"/>
        <end position="268"/>
    </location>
</feature>
<dbReference type="Pfam" id="PF01657">
    <property type="entry name" value="Stress-antifung"/>
    <property type="match status" value="2"/>
</dbReference>
<keyword evidence="3" id="KW-0472">Membrane</keyword>
<keyword evidence="6" id="KW-1185">Reference proteome</keyword>
<sequence>MAGSSGGNQVQLFDFLVSWFVKWDADIVGLFCVVLWRVWNVAWRPSSYGRYKVNTDVAIDKASKTVGIGIVIQAKAIFRGISLAQDIGIFEVEADIPKETSLQTVCNTFQLKQTILKSFEKDKSHQPKTMASSSKLLLFFLSPIFIHFLALGTIAQLNMTYHDCYLNFSKNTTGSSYEKNLIQLLDSLGTNTGIDYGFYNFSYRENFPDKVYAVGICRPDMDAESCRDCISEASKNITSICPHSSLAIAGFDDGEYRNCMLRYANYDIFGLMEDAPVFFRDSQRDIMENLVEFSQKRNKLLERLIGEAAARGSPTKYAVGEEGVSKNLSLYALVQCNPDLSEANCTSCLYSILGNISDCCDTKDGGGVDSPSCRFRYEKTKFYNASIEGTPPPNPKGKKNIVIIVVCSVVGSVILIIFIGCIILRMRKTEEDDENKGDLQNRVLTIQL</sequence>
<evidence type="ECO:0000313" key="5">
    <source>
        <dbReference type="EMBL" id="TXG47174.1"/>
    </source>
</evidence>
<evidence type="ECO:0000256" key="2">
    <source>
        <dbReference type="ARBA" id="ARBA00022737"/>
    </source>
</evidence>
<dbReference type="PANTHER" id="PTHR32099">
    <property type="entry name" value="CYSTEINE-RICH REPEAT SECRETORY PROTEIN"/>
    <property type="match status" value="1"/>
</dbReference>
<proteinExistence type="predicted"/>
<feature type="transmembrane region" description="Helical" evidence="3">
    <location>
        <begin position="136"/>
        <end position="157"/>
    </location>
</feature>
<evidence type="ECO:0000256" key="3">
    <source>
        <dbReference type="SAM" id="Phobius"/>
    </source>
</evidence>
<comment type="caution">
    <text evidence="5">The sequence shown here is derived from an EMBL/GenBank/DDBJ whole genome shotgun (WGS) entry which is preliminary data.</text>
</comment>
<protein>
    <recommendedName>
        <fullName evidence="4">Gnk2-homologous domain-containing protein</fullName>
    </recommendedName>
</protein>
<evidence type="ECO:0000256" key="1">
    <source>
        <dbReference type="ARBA" id="ARBA00022729"/>
    </source>
</evidence>
<dbReference type="EMBL" id="VAHF01000013">
    <property type="protein sequence ID" value="TXG47174.1"/>
    <property type="molecule type" value="Genomic_DNA"/>
</dbReference>
<feature type="domain" description="Gnk2-homologous" evidence="4">
    <location>
        <begin position="274"/>
        <end position="382"/>
    </location>
</feature>
<dbReference type="AlphaFoldDB" id="A0A5C7GQV0"/>
<evidence type="ECO:0000313" key="6">
    <source>
        <dbReference type="Proteomes" id="UP000323000"/>
    </source>
</evidence>
<dbReference type="InterPro" id="IPR038408">
    <property type="entry name" value="GNK2_sf"/>
</dbReference>
<keyword evidence="3" id="KW-1133">Transmembrane helix</keyword>
<keyword evidence="3" id="KW-0812">Transmembrane</keyword>
<dbReference type="FunFam" id="3.30.430.20:FF:000002">
    <property type="entry name" value="Cysteine-rich receptor-like protein kinase 10"/>
    <property type="match status" value="1"/>
</dbReference>
<dbReference type="PROSITE" id="PS51473">
    <property type="entry name" value="GNK2"/>
    <property type="match status" value="2"/>
</dbReference>
<dbReference type="Gene3D" id="3.30.430.20">
    <property type="entry name" value="Gnk2 domain, C-X8-C-X2-C motif"/>
    <property type="match status" value="2"/>
</dbReference>
<feature type="transmembrane region" description="Helical" evidence="3">
    <location>
        <begin position="20"/>
        <end position="39"/>
    </location>
</feature>
<evidence type="ECO:0000259" key="4">
    <source>
        <dbReference type="PROSITE" id="PS51473"/>
    </source>
</evidence>
<feature type="transmembrane region" description="Helical" evidence="3">
    <location>
        <begin position="401"/>
        <end position="424"/>
    </location>
</feature>
<dbReference type="CDD" id="cd23509">
    <property type="entry name" value="Gnk2-like"/>
    <property type="match status" value="2"/>
</dbReference>
<dbReference type="Proteomes" id="UP000323000">
    <property type="component" value="Chromosome 13"/>
</dbReference>
<keyword evidence="1" id="KW-0732">Signal</keyword>